<sequence>MQRVGVRSDGGSDDRPGWLKVSVPFLLCGVVFAGAGLFLPTEQWLLLFCMMVAYVVPPLGRETIIPAGILLGIPWWLIAFTLAFLDFAGGLFMAWNFPLVLRIPYVGPWIQRFMAAGRTYLDRRPWLERFYFLGLIIFVSIPFDGSGSIVGSIVGRMLGMTKTEVLSCITIGGVIGSFAIALGIDYITNLIPAEAGLWVSFAVFLVIGTALLVMYRSYSRMRETDV</sequence>
<accession>A0A120N6T5</accession>
<feature type="transmembrane region" description="Helical" evidence="1">
    <location>
        <begin position="196"/>
        <end position="215"/>
    </location>
</feature>
<dbReference type="KEGG" id="mema:MMAB1_3198"/>
<organism evidence="2 3">
    <name type="scientific">Methanoculleus bourgensis</name>
    <dbReference type="NCBI Taxonomy" id="83986"/>
    <lineage>
        <taxon>Archaea</taxon>
        <taxon>Methanobacteriati</taxon>
        <taxon>Methanobacteriota</taxon>
        <taxon>Stenosarchaea group</taxon>
        <taxon>Methanomicrobia</taxon>
        <taxon>Methanomicrobiales</taxon>
        <taxon>Methanomicrobiaceae</taxon>
        <taxon>Methanoculleus</taxon>
    </lineage>
</organism>
<dbReference type="Proteomes" id="UP000069850">
    <property type="component" value="Chromosome 1"/>
</dbReference>
<feature type="transmembrane region" description="Helical" evidence="1">
    <location>
        <begin position="130"/>
        <end position="153"/>
    </location>
</feature>
<keyword evidence="1" id="KW-0472">Membrane</keyword>
<proteinExistence type="predicted"/>
<dbReference type="RefSeq" id="WP_062265861.1">
    <property type="nucleotide sequence ID" value="NZ_LT158599.1"/>
</dbReference>
<evidence type="ECO:0008006" key="4">
    <source>
        <dbReference type="Google" id="ProtNLM"/>
    </source>
</evidence>
<dbReference type="EMBL" id="LT158599">
    <property type="protein sequence ID" value="CVK34411.1"/>
    <property type="molecule type" value="Genomic_DNA"/>
</dbReference>
<evidence type="ECO:0000256" key="1">
    <source>
        <dbReference type="SAM" id="Phobius"/>
    </source>
</evidence>
<dbReference type="Pfam" id="PF06695">
    <property type="entry name" value="Sm_multidrug_ex"/>
    <property type="match status" value="1"/>
</dbReference>
<feature type="transmembrane region" description="Helical" evidence="1">
    <location>
        <begin position="73"/>
        <end position="95"/>
    </location>
</feature>
<feature type="transmembrane region" description="Helical" evidence="1">
    <location>
        <begin position="21"/>
        <end position="38"/>
    </location>
</feature>
<feature type="transmembrane region" description="Helical" evidence="1">
    <location>
        <begin position="165"/>
        <end position="184"/>
    </location>
</feature>
<dbReference type="OrthoDB" id="116567at2157"/>
<gene>
    <name evidence="2" type="ORF">MMAB1_3198</name>
</gene>
<name>A0A120N6T5_9EURY</name>
<dbReference type="GeneID" id="27138659"/>
<evidence type="ECO:0000313" key="2">
    <source>
        <dbReference type="EMBL" id="CVK34411.1"/>
    </source>
</evidence>
<dbReference type="InterPro" id="IPR009577">
    <property type="entry name" value="Sm_multidrug_ex"/>
</dbReference>
<feature type="transmembrane region" description="Helical" evidence="1">
    <location>
        <begin position="44"/>
        <end position="61"/>
    </location>
</feature>
<reference evidence="2 3" key="1">
    <citation type="submission" date="2016-01" db="EMBL/GenBank/DDBJ databases">
        <authorList>
            <person name="Manzoor S."/>
        </authorList>
    </citation>
    <scope>NUCLEOTIDE SEQUENCE [LARGE SCALE GENOMIC DNA]</scope>
    <source>
        <strain evidence="2">Methanoculleus sp MAB1</strain>
    </source>
</reference>
<protein>
    <recommendedName>
        <fullName evidence="4">Small multi-drug export protein</fullName>
    </recommendedName>
</protein>
<keyword evidence="1" id="KW-0812">Transmembrane</keyword>
<dbReference type="AlphaFoldDB" id="A0A120N6T5"/>
<keyword evidence="1" id="KW-1133">Transmembrane helix</keyword>
<evidence type="ECO:0000313" key="3">
    <source>
        <dbReference type="Proteomes" id="UP000069850"/>
    </source>
</evidence>